<reference evidence="2" key="1">
    <citation type="submission" date="2021-06" db="EMBL/GenBank/DDBJ databases">
        <authorList>
            <person name="Hodson N. C."/>
            <person name="Mongue J. A."/>
            <person name="Jaron S. K."/>
        </authorList>
    </citation>
    <scope>NUCLEOTIDE SEQUENCE</scope>
</reference>
<dbReference type="AlphaFoldDB" id="A0A8J2L2Q8"/>
<proteinExistence type="predicted"/>
<feature type="non-terminal residue" evidence="2">
    <location>
        <position position="1"/>
    </location>
</feature>
<sequence length="123" mass="14244">YKSTKSKQDDDDDLDKPIQFSTSKASTWSARKTFRGTLHEDQPWIQPYSVILSTAAVLLYFCVLREENDMDDVLGKTLWERIPGLEKQQLDVVYDYNKEHNIDNTAVVERMKVLKERDSSAKG</sequence>
<protein>
    <submittedName>
        <fullName evidence="2">Uncharacterized protein</fullName>
    </submittedName>
</protein>
<keyword evidence="1" id="KW-1133">Transmembrane helix</keyword>
<keyword evidence="1" id="KW-0472">Membrane</keyword>
<dbReference type="Proteomes" id="UP000708208">
    <property type="component" value="Unassembled WGS sequence"/>
</dbReference>
<organism evidence="2 3">
    <name type="scientific">Allacma fusca</name>
    <dbReference type="NCBI Taxonomy" id="39272"/>
    <lineage>
        <taxon>Eukaryota</taxon>
        <taxon>Metazoa</taxon>
        <taxon>Ecdysozoa</taxon>
        <taxon>Arthropoda</taxon>
        <taxon>Hexapoda</taxon>
        <taxon>Collembola</taxon>
        <taxon>Symphypleona</taxon>
        <taxon>Sminthuridae</taxon>
        <taxon>Allacma</taxon>
    </lineage>
</organism>
<accession>A0A8J2L2Q8</accession>
<dbReference type="InterPro" id="IPR029160">
    <property type="entry name" value="UQCC4"/>
</dbReference>
<keyword evidence="3" id="KW-1185">Reference proteome</keyword>
<name>A0A8J2L2Q8_9HEXA</name>
<dbReference type="PANTHER" id="PTHR35268:SF1">
    <property type="entry name" value="UBIQUINOL-CYTOCHROME-C REDUCTASE COMPLEX ASSEMBLY FACTOR 4"/>
    <property type="match status" value="1"/>
</dbReference>
<gene>
    <name evidence="2" type="ORF">AFUS01_LOCUS34495</name>
</gene>
<dbReference type="OrthoDB" id="5783753at2759"/>
<evidence type="ECO:0000313" key="2">
    <source>
        <dbReference type="EMBL" id="CAG7824335.1"/>
    </source>
</evidence>
<dbReference type="Pfam" id="PF15013">
    <property type="entry name" value="CCSMST1"/>
    <property type="match status" value="1"/>
</dbReference>
<keyword evidence="1" id="KW-0812">Transmembrane</keyword>
<evidence type="ECO:0000256" key="1">
    <source>
        <dbReference type="SAM" id="Phobius"/>
    </source>
</evidence>
<dbReference type="EMBL" id="CAJVCH010532385">
    <property type="protein sequence ID" value="CAG7824335.1"/>
    <property type="molecule type" value="Genomic_DNA"/>
</dbReference>
<evidence type="ECO:0000313" key="3">
    <source>
        <dbReference type="Proteomes" id="UP000708208"/>
    </source>
</evidence>
<dbReference type="PANTHER" id="PTHR35268">
    <property type="entry name" value="PROTEIN CCSMST1"/>
    <property type="match status" value="1"/>
</dbReference>
<feature type="transmembrane region" description="Helical" evidence="1">
    <location>
        <begin position="45"/>
        <end position="64"/>
    </location>
</feature>
<comment type="caution">
    <text evidence="2">The sequence shown here is derived from an EMBL/GenBank/DDBJ whole genome shotgun (WGS) entry which is preliminary data.</text>
</comment>